<keyword evidence="2" id="KW-1185">Reference proteome</keyword>
<reference evidence="1 2" key="1">
    <citation type="submission" date="2023-02" db="EMBL/GenBank/DDBJ databases">
        <title>LHISI_Scaffold_Assembly.</title>
        <authorList>
            <person name="Stuart O.P."/>
            <person name="Cleave R."/>
            <person name="Magrath M.J.L."/>
            <person name="Mikheyev A.S."/>
        </authorList>
    </citation>
    <scope>NUCLEOTIDE SEQUENCE [LARGE SCALE GENOMIC DNA]</scope>
    <source>
        <strain evidence="1">Daus_M_001</strain>
        <tissue evidence="1">Leg muscle</tissue>
    </source>
</reference>
<sequence length="294" mass="33097">MERFQDYWKDFKIEGKIARLRERLQYWWEYCKIGGNIARLWATVVWLLEYSSNRHPDFHMWESRRTMPLIRWLFSGTSRFPPPPHLRSGAAPCSPCFTLIGSLDSDAALNSEVLRAGEGDIEMSANERAGETGEPLEASCLVGETASTKAKRVRFPAESPYVFPRRNRVGRCRWSAGFLDDLPFPLPLHYGADPYSPRFTIIGSQDLDVTSRPNLFTHCKTQHCPNATIFRPDDDGGDVAWHGLHEAAEAVGSHTGPSPPHSLPRCTEIGRSRIHGAHILLNSIPDVIYSVGVE</sequence>
<proteinExistence type="predicted"/>
<dbReference type="EMBL" id="JARBHB010000010">
    <property type="protein sequence ID" value="KAJ8874178.1"/>
    <property type="molecule type" value="Genomic_DNA"/>
</dbReference>
<dbReference type="Proteomes" id="UP001159363">
    <property type="component" value="Chromosome 9"/>
</dbReference>
<name>A0ABQ9GQ98_9NEOP</name>
<protein>
    <submittedName>
        <fullName evidence="1">Uncharacterized protein</fullName>
    </submittedName>
</protein>
<comment type="caution">
    <text evidence="1">The sequence shown here is derived from an EMBL/GenBank/DDBJ whole genome shotgun (WGS) entry which is preliminary data.</text>
</comment>
<accession>A0ABQ9GQ98</accession>
<organism evidence="1 2">
    <name type="scientific">Dryococelus australis</name>
    <dbReference type="NCBI Taxonomy" id="614101"/>
    <lineage>
        <taxon>Eukaryota</taxon>
        <taxon>Metazoa</taxon>
        <taxon>Ecdysozoa</taxon>
        <taxon>Arthropoda</taxon>
        <taxon>Hexapoda</taxon>
        <taxon>Insecta</taxon>
        <taxon>Pterygota</taxon>
        <taxon>Neoptera</taxon>
        <taxon>Polyneoptera</taxon>
        <taxon>Phasmatodea</taxon>
        <taxon>Verophasmatodea</taxon>
        <taxon>Anareolatae</taxon>
        <taxon>Phasmatidae</taxon>
        <taxon>Eurycanthinae</taxon>
        <taxon>Dryococelus</taxon>
    </lineage>
</organism>
<evidence type="ECO:0000313" key="1">
    <source>
        <dbReference type="EMBL" id="KAJ8874178.1"/>
    </source>
</evidence>
<gene>
    <name evidence="1" type="ORF">PR048_025020</name>
</gene>
<evidence type="ECO:0000313" key="2">
    <source>
        <dbReference type="Proteomes" id="UP001159363"/>
    </source>
</evidence>